<reference evidence="2" key="1">
    <citation type="journal article" date="2019" name="Int. J. Syst. Evol. Microbiol.">
        <title>The Global Catalogue of Microorganisms (GCM) 10K type strain sequencing project: providing services to taxonomists for standard genome sequencing and annotation.</title>
        <authorList>
            <consortium name="The Broad Institute Genomics Platform"/>
            <consortium name="The Broad Institute Genome Sequencing Center for Infectious Disease"/>
            <person name="Wu L."/>
            <person name="Ma J."/>
        </authorList>
    </citation>
    <scope>NUCLEOTIDE SEQUENCE [LARGE SCALE GENOMIC DNA]</scope>
    <source>
        <strain evidence="2">JCM 31486</strain>
    </source>
</reference>
<comment type="caution">
    <text evidence="1">The sequence shown here is derived from an EMBL/GenBank/DDBJ whole genome shotgun (WGS) entry which is preliminary data.</text>
</comment>
<organism evidence="1 2">
    <name type="scientific">Kibdelosporangium lantanae</name>
    <dbReference type="NCBI Taxonomy" id="1497396"/>
    <lineage>
        <taxon>Bacteria</taxon>
        <taxon>Bacillati</taxon>
        <taxon>Actinomycetota</taxon>
        <taxon>Actinomycetes</taxon>
        <taxon>Pseudonocardiales</taxon>
        <taxon>Pseudonocardiaceae</taxon>
        <taxon>Kibdelosporangium</taxon>
    </lineage>
</organism>
<feature type="non-terminal residue" evidence="1">
    <location>
        <position position="70"/>
    </location>
</feature>
<evidence type="ECO:0000313" key="2">
    <source>
        <dbReference type="Proteomes" id="UP001597045"/>
    </source>
</evidence>
<sequence>MELGGVERGRVLLDRVLAGVAADENPLTHTNQLPERAREVVEYRKSGLSLNHIQGCPLDCAYCVRHTYGL</sequence>
<proteinExistence type="predicted"/>
<dbReference type="Proteomes" id="UP001597045">
    <property type="component" value="Unassembled WGS sequence"/>
</dbReference>
<accession>A0ABW3M5S0</accession>
<dbReference type="EMBL" id="JBHTIS010000254">
    <property type="protein sequence ID" value="MFD1045277.1"/>
    <property type="molecule type" value="Genomic_DNA"/>
</dbReference>
<protein>
    <recommendedName>
        <fullName evidence="3">Radical SAM protein</fullName>
    </recommendedName>
</protein>
<evidence type="ECO:0000313" key="1">
    <source>
        <dbReference type="EMBL" id="MFD1045277.1"/>
    </source>
</evidence>
<name>A0ABW3M5S0_9PSEU</name>
<keyword evidence="2" id="KW-1185">Reference proteome</keyword>
<gene>
    <name evidence="1" type="ORF">ACFQ1S_06610</name>
</gene>
<evidence type="ECO:0008006" key="3">
    <source>
        <dbReference type="Google" id="ProtNLM"/>
    </source>
</evidence>